<accession>A0A7S4B529</accession>
<name>A0A7S4B529_CHRCT</name>
<dbReference type="InterPro" id="IPR027483">
    <property type="entry name" value="PInositol-4-P-4/5-kinase_C_sf"/>
</dbReference>
<dbReference type="GO" id="GO:0046488">
    <property type="term" value="P:phosphatidylinositol metabolic process"/>
    <property type="evidence" value="ECO:0007669"/>
    <property type="project" value="InterPro"/>
</dbReference>
<proteinExistence type="predicted"/>
<evidence type="ECO:0000259" key="2">
    <source>
        <dbReference type="Pfam" id="PF01504"/>
    </source>
</evidence>
<feature type="region of interest" description="Disordered" evidence="1">
    <location>
        <begin position="430"/>
        <end position="490"/>
    </location>
</feature>
<feature type="compositionally biased region" description="Polar residues" evidence="1">
    <location>
        <begin position="430"/>
        <end position="441"/>
    </location>
</feature>
<reference evidence="3" key="1">
    <citation type="submission" date="2021-01" db="EMBL/GenBank/DDBJ databases">
        <authorList>
            <person name="Corre E."/>
            <person name="Pelletier E."/>
            <person name="Niang G."/>
            <person name="Scheremetjew M."/>
            <person name="Finn R."/>
            <person name="Kale V."/>
            <person name="Holt S."/>
            <person name="Cochrane G."/>
            <person name="Meng A."/>
            <person name="Brown T."/>
            <person name="Cohen L."/>
        </authorList>
    </citation>
    <scope>NUCLEOTIDE SEQUENCE</scope>
    <source>
        <strain evidence="3">CCMP645</strain>
    </source>
</reference>
<protein>
    <recommendedName>
        <fullName evidence="2">PIPK domain-containing protein</fullName>
    </recommendedName>
</protein>
<dbReference type="Gene3D" id="3.30.810.10">
    <property type="entry name" value="2-Layer Sandwich"/>
    <property type="match status" value="1"/>
</dbReference>
<dbReference type="AlphaFoldDB" id="A0A7S4B529"/>
<dbReference type="EMBL" id="HBIZ01011667">
    <property type="protein sequence ID" value="CAE0754396.1"/>
    <property type="molecule type" value="Transcribed_RNA"/>
</dbReference>
<dbReference type="GO" id="GO:0052742">
    <property type="term" value="F:phosphatidylinositol kinase activity"/>
    <property type="evidence" value="ECO:0007669"/>
    <property type="project" value="InterPro"/>
</dbReference>
<dbReference type="InterPro" id="IPR002498">
    <property type="entry name" value="PInositol-4-P-4/5-kinase_core"/>
</dbReference>
<sequence>MQPTSTGIGRCIDGTCACSHRTAPATTHKLQIGRIYSSAGCSKRNTRRMHSLHFYALCVPSLVLLCGAQPRAPCDEQCRASIAQALCNELHEMSSTLHGADVSGSKEQASPDLRSPGLGATEPVNGTSLLFAPLFRPQLRPRAAGLAREFGCVAARPPPPLKAKRVEDGKSAMGFLVAGADAVEAETPASFSVIFKQLNPQEQATLPPLLPTLLRHYADSRGSILARYFAWARYVDADGKTFDAVMMENAVRPAPGVAPPPSAVAARAWRSFDMKGIRLYAHESRFAQLFGASGLHVTRSLLSRLSAAVQRDVDMLRRHQLVDYSYLLTAYPLSARASPRARLERGLFSATRRMRSRAATDTMTGREAERAYARAHGGLRGGGGGDGGRDSGGIRSDVDAGLTRSFSAFYCGGAAPDATFQATSALSANEFNGHGSSTQPARPSEPGASGQPAGQALSRADVSADGRAKTGAEAGDGRGANGASKRDSKIETAVQPCVRDDAAHERCYPVIVRVAVIDYLRQWSMAEVAEHWQKTLVRDLRAWERNHAVVPVDKFAAKFADFFTTSLFTPVDRPARRVSLMSLAAAARARACAAACGVHRAPRLSAAICHHLRCSDARQEDTSDLDASFAHEEALHAKRHSNGLLALKSFVRRLQNTRK</sequence>
<gene>
    <name evidence="3" type="ORF">PCAR00345_LOCUS6983</name>
</gene>
<evidence type="ECO:0000256" key="1">
    <source>
        <dbReference type="SAM" id="MobiDB-lite"/>
    </source>
</evidence>
<evidence type="ECO:0000313" key="3">
    <source>
        <dbReference type="EMBL" id="CAE0754396.1"/>
    </source>
</evidence>
<feature type="region of interest" description="Disordered" evidence="1">
    <location>
        <begin position="98"/>
        <end position="119"/>
    </location>
</feature>
<dbReference type="SUPFAM" id="SSF56104">
    <property type="entry name" value="SAICAR synthase-like"/>
    <property type="match status" value="1"/>
</dbReference>
<feature type="region of interest" description="Disordered" evidence="1">
    <location>
        <begin position="374"/>
        <end position="396"/>
    </location>
</feature>
<organism evidence="3">
    <name type="scientific">Chrysotila carterae</name>
    <name type="common">Marine alga</name>
    <name type="synonym">Syracosphaera carterae</name>
    <dbReference type="NCBI Taxonomy" id="13221"/>
    <lineage>
        <taxon>Eukaryota</taxon>
        <taxon>Haptista</taxon>
        <taxon>Haptophyta</taxon>
        <taxon>Prymnesiophyceae</taxon>
        <taxon>Isochrysidales</taxon>
        <taxon>Isochrysidaceae</taxon>
        <taxon>Chrysotila</taxon>
    </lineage>
</organism>
<dbReference type="Pfam" id="PF01504">
    <property type="entry name" value="PIP5K"/>
    <property type="match status" value="1"/>
</dbReference>
<feature type="domain" description="PIPK" evidence="2">
    <location>
        <begin position="194"/>
        <end position="564"/>
    </location>
</feature>